<feature type="active site" evidence="9">
    <location>
        <position position="129"/>
    </location>
</feature>
<dbReference type="GO" id="GO:0005886">
    <property type="term" value="C:plasma membrane"/>
    <property type="evidence" value="ECO:0007669"/>
    <property type="project" value="UniProtKB-SubCell"/>
</dbReference>
<dbReference type="NCBIfam" id="TIGR00077">
    <property type="entry name" value="lspA"/>
    <property type="match status" value="1"/>
</dbReference>
<keyword evidence="7 9" id="KW-1133">Transmembrane helix</keyword>
<proteinExistence type="inferred from homology"/>
<evidence type="ECO:0000256" key="9">
    <source>
        <dbReference type="HAMAP-Rule" id="MF_00161"/>
    </source>
</evidence>
<sequence>MRAWWRAARPNPFFRLGLLVALGVIVLDQLTKHWILYGIRLPDRFGNRIEISGIFDLTYVENTGVSFGLFAGGLASRVLLSVLAVVVAAYVVRWLGTLHRRVAAIGGGFIVGGALGNVYDRVLYGYVVDFLDFSGLHFPFVFNVADAAINVGVACLVYDALFVAPKRELTETTDA</sequence>
<dbReference type="AlphaFoldDB" id="A0A840I3R2"/>
<evidence type="ECO:0000256" key="6">
    <source>
        <dbReference type="ARBA" id="ARBA00022801"/>
    </source>
</evidence>
<keyword evidence="5 9" id="KW-0064">Aspartyl protease</keyword>
<evidence type="ECO:0000256" key="1">
    <source>
        <dbReference type="ARBA" id="ARBA00006139"/>
    </source>
</evidence>
<organism evidence="12 13">
    <name type="scientific">Parvularcula dongshanensis</name>
    <dbReference type="NCBI Taxonomy" id="1173995"/>
    <lineage>
        <taxon>Bacteria</taxon>
        <taxon>Pseudomonadati</taxon>
        <taxon>Pseudomonadota</taxon>
        <taxon>Alphaproteobacteria</taxon>
        <taxon>Parvularculales</taxon>
        <taxon>Parvularculaceae</taxon>
        <taxon>Parvularcula</taxon>
    </lineage>
</organism>
<dbReference type="EC" id="3.4.23.36" evidence="9"/>
<keyword evidence="4 9" id="KW-0812">Transmembrane</keyword>
<dbReference type="UniPathway" id="UPA00665"/>
<comment type="caution">
    <text evidence="12">The sequence shown here is derived from an EMBL/GenBank/DDBJ whole genome shotgun (WGS) entry which is preliminary data.</text>
</comment>
<dbReference type="PROSITE" id="PS00855">
    <property type="entry name" value="SPASE_II"/>
    <property type="match status" value="1"/>
</dbReference>
<feature type="transmembrane region" description="Helical" evidence="9">
    <location>
        <begin position="102"/>
        <end position="119"/>
    </location>
</feature>
<dbReference type="EMBL" id="JACHOB010000002">
    <property type="protein sequence ID" value="MBB4658818.1"/>
    <property type="molecule type" value="Genomic_DNA"/>
</dbReference>
<evidence type="ECO:0000313" key="13">
    <source>
        <dbReference type="Proteomes" id="UP000563524"/>
    </source>
</evidence>
<comment type="function">
    <text evidence="9 10">This protein specifically catalyzes the removal of signal peptides from prolipoproteins.</text>
</comment>
<dbReference type="GO" id="GO:0006508">
    <property type="term" value="P:proteolysis"/>
    <property type="evidence" value="ECO:0007669"/>
    <property type="project" value="UniProtKB-KW"/>
</dbReference>
<keyword evidence="8 9" id="KW-0472">Membrane</keyword>
<evidence type="ECO:0000256" key="5">
    <source>
        <dbReference type="ARBA" id="ARBA00022750"/>
    </source>
</evidence>
<reference evidence="12 13" key="1">
    <citation type="submission" date="2020-08" db="EMBL/GenBank/DDBJ databases">
        <title>Genomic Encyclopedia of Type Strains, Phase IV (KMG-IV): sequencing the most valuable type-strain genomes for metagenomic binning, comparative biology and taxonomic classification.</title>
        <authorList>
            <person name="Goeker M."/>
        </authorList>
    </citation>
    <scope>NUCLEOTIDE SEQUENCE [LARGE SCALE GENOMIC DNA]</scope>
    <source>
        <strain evidence="12 13">DSM 102850</strain>
    </source>
</reference>
<accession>A0A840I3R2</accession>
<keyword evidence="6 9" id="KW-0378">Hydrolase</keyword>
<evidence type="ECO:0000256" key="11">
    <source>
        <dbReference type="RuleBase" id="RU004181"/>
    </source>
</evidence>
<evidence type="ECO:0000256" key="4">
    <source>
        <dbReference type="ARBA" id="ARBA00022692"/>
    </source>
</evidence>
<comment type="subcellular location">
    <subcellularLocation>
        <location evidence="9">Cell membrane</location>
        <topology evidence="9">Multi-pass membrane protein</topology>
    </subcellularLocation>
</comment>
<keyword evidence="13" id="KW-1185">Reference proteome</keyword>
<feature type="transmembrane region" description="Helical" evidence="9">
    <location>
        <begin position="12"/>
        <end position="31"/>
    </location>
</feature>
<evidence type="ECO:0000256" key="7">
    <source>
        <dbReference type="ARBA" id="ARBA00022989"/>
    </source>
</evidence>
<comment type="pathway">
    <text evidence="9">Protein modification; lipoprotein biosynthesis (signal peptide cleavage).</text>
</comment>
<dbReference type="GO" id="GO:0004190">
    <property type="term" value="F:aspartic-type endopeptidase activity"/>
    <property type="evidence" value="ECO:0007669"/>
    <property type="project" value="UniProtKB-UniRule"/>
</dbReference>
<evidence type="ECO:0000256" key="8">
    <source>
        <dbReference type="ARBA" id="ARBA00023136"/>
    </source>
</evidence>
<dbReference type="HAMAP" id="MF_00161">
    <property type="entry name" value="LspA"/>
    <property type="match status" value="1"/>
</dbReference>
<keyword evidence="2 9" id="KW-1003">Cell membrane</keyword>
<evidence type="ECO:0000256" key="3">
    <source>
        <dbReference type="ARBA" id="ARBA00022670"/>
    </source>
</evidence>
<evidence type="ECO:0000256" key="2">
    <source>
        <dbReference type="ARBA" id="ARBA00022475"/>
    </source>
</evidence>
<dbReference type="Pfam" id="PF01252">
    <property type="entry name" value="Peptidase_A8"/>
    <property type="match status" value="1"/>
</dbReference>
<dbReference type="InterPro" id="IPR001872">
    <property type="entry name" value="Peptidase_A8"/>
</dbReference>
<comment type="catalytic activity">
    <reaction evidence="9 10">
        <text>Release of signal peptides from bacterial membrane prolipoproteins. Hydrolyzes -Xaa-Yaa-Zaa-|-(S,diacylglyceryl)Cys-, in which Xaa is hydrophobic (preferably Leu), and Yaa (Ala or Ser) and Zaa (Gly or Ala) have small, neutral side chains.</text>
        <dbReference type="EC" id="3.4.23.36"/>
    </reaction>
</comment>
<evidence type="ECO:0000256" key="10">
    <source>
        <dbReference type="RuleBase" id="RU000594"/>
    </source>
</evidence>
<dbReference type="PRINTS" id="PR00781">
    <property type="entry name" value="LIPOSIGPTASE"/>
</dbReference>
<keyword evidence="3 9" id="KW-0645">Protease</keyword>
<feature type="transmembrane region" description="Helical" evidence="9">
    <location>
        <begin position="67"/>
        <end position="90"/>
    </location>
</feature>
<feature type="transmembrane region" description="Helical" evidence="9">
    <location>
        <begin position="139"/>
        <end position="161"/>
    </location>
</feature>
<dbReference type="Proteomes" id="UP000563524">
    <property type="component" value="Unassembled WGS sequence"/>
</dbReference>
<name>A0A840I3R2_9PROT</name>
<comment type="similarity">
    <text evidence="1 9 11">Belongs to the peptidase A8 family.</text>
</comment>
<evidence type="ECO:0000313" key="12">
    <source>
        <dbReference type="EMBL" id="MBB4658818.1"/>
    </source>
</evidence>
<dbReference type="PANTHER" id="PTHR33695:SF1">
    <property type="entry name" value="LIPOPROTEIN SIGNAL PEPTIDASE"/>
    <property type="match status" value="1"/>
</dbReference>
<dbReference type="PANTHER" id="PTHR33695">
    <property type="entry name" value="LIPOPROTEIN SIGNAL PEPTIDASE"/>
    <property type="match status" value="1"/>
</dbReference>
<protein>
    <recommendedName>
        <fullName evidence="9">Lipoprotein signal peptidase</fullName>
        <ecNumber evidence="9">3.4.23.36</ecNumber>
    </recommendedName>
    <alternativeName>
        <fullName evidence="9">Prolipoprotein signal peptidase</fullName>
    </alternativeName>
    <alternativeName>
        <fullName evidence="9">Signal peptidase II</fullName>
        <shortName evidence="9">SPase II</shortName>
    </alternativeName>
</protein>
<feature type="active site" evidence="9">
    <location>
        <position position="146"/>
    </location>
</feature>
<gene>
    <name evidence="9" type="primary">lspA</name>
    <name evidence="12" type="ORF">GGQ59_001332</name>
</gene>